<feature type="domain" description="G-protein coupled receptors family 3 profile" evidence="12">
    <location>
        <begin position="544"/>
        <end position="798"/>
    </location>
</feature>
<keyword evidence="4 10" id="KW-1133">Transmembrane helix</keyword>
<evidence type="ECO:0000256" key="10">
    <source>
        <dbReference type="SAM" id="Phobius"/>
    </source>
</evidence>
<keyword evidence="9" id="KW-0807">Transducer</keyword>
<dbReference type="RefSeq" id="XP_065667649.1">
    <property type="nucleotide sequence ID" value="XM_065811577.1"/>
</dbReference>
<evidence type="ECO:0000256" key="8">
    <source>
        <dbReference type="ARBA" id="ARBA00023180"/>
    </source>
</evidence>
<evidence type="ECO:0000256" key="4">
    <source>
        <dbReference type="ARBA" id="ARBA00022989"/>
    </source>
</evidence>
<dbReference type="InterPro" id="IPR017978">
    <property type="entry name" value="GPCR_3_C"/>
</dbReference>
<dbReference type="PRINTS" id="PR00248">
    <property type="entry name" value="GPCRMGR"/>
</dbReference>
<keyword evidence="5" id="KW-0297">G-protein coupled receptor</keyword>
<proteinExistence type="predicted"/>
<evidence type="ECO:0000256" key="3">
    <source>
        <dbReference type="ARBA" id="ARBA00022692"/>
    </source>
</evidence>
<dbReference type="SUPFAM" id="SSF53822">
    <property type="entry name" value="Periplasmic binding protein-like I"/>
    <property type="match status" value="1"/>
</dbReference>
<feature type="transmembrane region" description="Helical" evidence="10">
    <location>
        <begin position="580"/>
        <end position="601"/>
    </location>
</feature>
<evidence type="ECO:0000256" key="5">
    <source>
        <dbReference type="ARBA" id="ARBA00023040"/>
    </source>
</evidence>
<name>A0ABM4D098_HYDVU</name>
<organism evidence="13 14">
    <name type="scientific">Hydra vulgaris</name>
    <name type="common">Hydra</name>
    <name type="synonym">Hydra attenuata</name>
    <dbReference type="NCBI Taxonomy" id="6087"/>
    <lineage>
        <taxon>Eukaryota</taxon>
        <taxon>Metazoa</taxon>
        <taxon>Cnidaria</taxon>
        <taxon>Hydrozoa</taxon>
        <taxon>Hydroidolina</taxon>
        <taxon>Anthoathecata</taxon>
        <taxon>Aplanulata</taxon>
        <taxon>Hydridae</taxon>
        <taxon>Hydra</taxon>
    </lineage>
</organism>
<feature type="transmembrane region" description="Helical" evidence="10">
    <location>
        <begin position="703"/>
        <end position="724"/>
    </location>
</feature>
<dbReference type="Gene3D" id="2.10.50.30">
    <property type="entry name" value="GPCR, family 3, nine cysteines domain"/>
    <property type="match status" value="1"/>
</dbReference>
<dbReference type="InterPro" id="IPR038550">
    <property type="entry name" value="GPCR_3_9-Cys_sf"/>
</dbReference>
<dbReference type="InterPro" id="IPR050726">
    <property type="entry name" value="mGluR"/>
</dbReference>
<feature type="transmembrane region" description="Helical" evidence="10">
    <location>
        <begin position="736"/>
        <end position="758"/>
    </location>
</feature>
<dbReference type="InterPro" id="IPR001828">
    <property type="entry name" value="ANF_lig-bd_rcpt"/>
</dbReference>
<reference evidence="14" key="1">
    <citation type="submission" date="2025-08" db="UniProtKB">
        <authorList>
            <consortium name="RefSeq"/>
        </authorList>
    </citation>
    <scope>IDENTIFICATION</scope>
</reference>
<evidence type="ECO:0000256" key="11">
    <source>
        <dbReference type="SAM" id="SignalP"/>
    </source>
</evidence>
<evidence type="ECO:0000313" key="13">
    <source>
        <dbReference type="Proteomes" id="UP001652625"/>
    </source>
</evidence>
<dbReference type="Proteomes" id="UP001652625">
    <property type="component" value="Chromosome 12"/>
</dbReference>
<evidence type="ECO:0000256" key="1">
    <source>
        <dbReference type="ARBA" id="ARBA00004651"/>
    </source>
</evidence>
<dbReference type="PROSITE" id="PS50259">
    <property type="entry name" value="G_PROTEIN_RECEP_F3_4"/>
    <property type="match status" value="1"/>
</dbReference>
<feature type="chain" id="PRO_5046411040" evidence="11">
    <location>
        <begin position="23"/>
        <end position="826"/>
    </location>
</feature>
<keyword evidence="8" id="KW-0325">Glycoprotein</keyword>
<gene>
    <name evidence="14" type="primary">LOC105844274</name>
</gene>
<evidence type="ECO:0000256" key="9">
    <source>
        <dbReference type="ARBA" id="ARBA00023224"/>
    </source>
</evidence>
<dbReference type="PANTHER" id="PTHR24060">
    <property type="entry name" value="METABOTROPIC GLUTAMATE RECEPTOR"/>
    <property type="match status" value="1"/>
</dbReference>
<protein>
    <submittedName>
        <fullName evidence="14">Metabotropic glutamate receptor</fullName>
    </submittedName>
</protein>
<evidence type="ECO:0000256" key="6">
    <source>
        <dbReference type="ARBA" id="ARBA00023136"/>
    </source>
</evidence>
<comment type="subcellular location">
    <subcellularLocation>
        <location evidence="1">Cell membrane</location>
        <topology evidence="1">Multi-pass membrane protein</topology>
    </subcellularLocation>
</comment>
<dbReference type="InterPro" id="IPR009030">
    <property type="entry name" value="Growth_fac_rcpt_cys_sf"/>
</dbReference>
<feature type="transmembrane region" description="Helical" evidence="10">
    <location>
        <begin position="764"/>
        <end position="786"/>
    </location>
</feature>
<keyword evidence="2" id="KW-1003">Cell membrane</keyword>
<keyword evidence="3 10" id="KW-0812">Transmembrane</keyword>
<dbReference type="Gene3D" id="3.40.50.2300">
    <property type="match status" value="2"/>
</dbReference>
<keyword evidence="13" id="KW-1185">Reference proteome</keyword>
<dbReference type="Pfam" id="PF00003">
    <property type="entry name" value="7tm_3"/>
    <property type="match status" value="1"/>
</dbReference>
<dbReference type="InterPro" id="IPR028082">
    <property type="entry name" value="Peripla_BP_I"/>
</dbReference>
<feature type="transmembrane region" description="Helical" evidence="10">
    <location>
        <begin position="545"/>
        <end position="568"/>
    </location>
</feature>
<dbReference type="SUPFAM" id="SSF57184">
    <property type="entry name" value="Growth factor receptor domain"/>
    <property type="match status" value="1"/>
</dbReference>
<evidence type="ECO:0000256" key="2">
    <source>
        <dbReference type="ARBA" id="ARBA00022475"/>
    </source>
</evidence>
<accession>A0ABM4D098</accession>
<feature type="signal peptide" evidence="11">
    <location>
        <begin position="1"/>
        <end position="22"/>
    </location>
</feature>
<keyword evidence="7 14" id="KW-0675">Receptor</keyword>
<evidence type="ECO:0000259" key="12">
    <source>
        <dbReference type="PROSITE" id="PS50259"/>
    </source>
</evidence>
<sequence length="826" mass="94874">MIFVSSMILKRLVLLIFNQVLSQKCRNGVLKKEGLFRIYALLSVHTCDPNTIRYRGVAQTEALIYTIERANLFFKKPMIGYTIYDVDDYENMDYLVNATLDITLSSVERFSSLNDSTTSTLSKSNKFESTTLGLVGLVTSANAKYAHHAFSYIKLPVISYSATSDELSNKDLYPNFYRTVPPDVFQVTLISNLIKFFNWTYVSIVASDDSYGRSGALQLSRKLGEDGICVHSNSVITDQNNKIDLIINLNSNPKIKVIVYWGNFISLKFLLSASKKCKLFGKVWILSEGVGLENWLVEFIKTFQGKVIIINPHTYIEENFKEHFLNLTYNKSSPWLQKLLKQTNPLKTEPVIRNFRELFDYRRVGYLQTSVNALIYAFIKYMESMCSKESCLKAIVSIKNRKKFNNILRNANFLYKLNETFTFDNNQDPTTASYDLYVVTDLGFKHSASWTSTKGFTITNYTHLESFQISSACSKPCPPGQYSVFKYNGFWACISCPENYVKSSSGDARCIPCNITENFISNSNRTKCVRLNHIYWNLSIYRSHMLASLFFSITGATITIAFMITFVLKRNTPAVRSSNFYLSMVQMTLHFALFSLIFLVIGKESYWKCIFTTFISGILYFGIITLIWLKVRRLVTIFGTIHKMRKRDIKRIRFTEFLIFLTSNLFHILLLLVINIIQPLRVIQIVNKDELTLHKLCKSETYMIAHIGCVLLLIFFCAIEMFRGRNVPWKYNETKVIAFGIFSSILVKIIAVPLGFSISEGNSYKLMLCIAVNISNLLLLISSYISKVRTIWFQSKNNNWADFRTGFRKNMNSDCSLSSLSTNKKM</sequence>
<dbReference type="Pfam" id="PF01094">
    <property type="entry name" value="ANF_receptor"/>
    <property type="match status" value="1"/>
</dbReference>
<evidence type="ECO:0000256" key="7">
    <source>
        <dbReference type="ARBA" id="ARBA00023170"/>
    </source>
</evidence>
<feature type="transmembrane region" description="Helical" evidence="10">
    <location>
        <begin position="652"/>
        <end position="677"/>
    </location>
</feature>
<keyword evidence="6 10" id="KW-0472">Membrane</keyword>
<dbReference type="InterPro" id="IPR000337">
    <property type="entry name" value="GPCR_3"/>
</dbReference>
<keyword evidence="11" id="KW-0732">Signal</keyword>
<dbReference type="GeneID" id="105844274"/>
<evidence type="ECO:0000313" key="14">
    <source>
        <dbReference type="RefSeq" id="XP_065667649.1"/>
    </source>
</evidence>
<feature type="transmembrane region" description="Helical" evidence="10">
    <location>
        <begin position="613"/>
        <end position="631"/>
    </location>
</feature>